<organism evidence="7 8">
    <name type="scientific">Rhizobium tubonense</name>
    <dbReference type="NCBI Taxonomy" id="484088"/>
    <lineage>
        <taxon>Bacteria</taxon>
        <taxon>Pseudomonadati</taxon>
        <taxon>Pseudomonadota</taxon>
        <taxon>Alphaproteobacteria</taxon>
        <taxon>Hyphomicrobiales</taxon>
        <taxon>Rhizobiaceae</taxon>
        <taxon>Rhizobium/Agrobacterium group</taxon>
        <taxon>Rhizobium</taxon>
    </lineage>
</organism>
<dbReference type="EMBL" id="PCDP01000039">
    <property type="protein sequence ID" value="PZM11498.1"/>
    <property type="molecule type" value="Genomic_DNA"/>
</dbReference>
<proteinExistence type="predicted"/>
<feature type="domain" description="HTH tetR-type" evidence="6">
    <location>
        <begin position="9"/>
        <end position="69"/>
    </location>
</feature>
<dbReference type="GO" id="GO:0003700">
    <property type="term" value="F:DNA-binding transcription factor activity"/>
    <property type="evidence" value="ECO:0007669"/>
    <property type="project" value="TreeGrafter"/>
</dbReference>
<dbReference type="InterPro" id="IPR009057">
    <property type="entry name" value="Homeodomain-like_sf"/>
</dbReference>
<dbReference type="GO" id="GO:0000976">
    <property type="term" value="F:transcription cis-regulatory region binding"/>
    <property type="evidence" value="ECO:0007669"/>
    <property type="project" value="TreeGrafter"/>
</dbReference>
<dbReference type="SUPFAM" id="SSF48498">
    <property type="entry name" value="Tetracyclin repressor-like, C-terminal domain"/>
    <property type="match status" value="1"/>
</dbReference>
<dbReference type="OrthoDB" id="9798857at2"/>
<keyword evidence="8" id="KW-1185">Reference proteome</keyword>
<dbReference type="InterPro" id="IPR050109">
    <property type="entry name" value="HTH-type_TetR-like_transc_reg"/>
</dbReference>
<comment type="caution">
    <text evidence="7">The sequence shown here is derived from an EMBL/GenBank/DDBJ whole genome shotgun (WGS) entry which is preliminary data.</text>
</comment>
<dbReference type="PRINTS" id="PR00455">
    <property type="entry name" value="HTHTETR"/>
</dbReference>
<keyword evidence="4" id="KW-0804">Transcription</keyword>
<protein>
    <submittedName>
        <fullName evidence="7">TetR family transcriptional regulator</fullName>
    </submittedName>
</protein>
<sequence>MRRTKEDAAKTREEVLSAAAEVFYEHGVSGSSLDKIAKRAGVTRGAIYWHFKDKAEVLTALHREIKLPQEAIISDALEHGHDDPLGLIETGSMSVLRLLAEDEHQQRIFAIMTLSCEFTEDMSEATSRVVAANAEMYGKLQNIIRLAARQDMLAVGWTVDTAARAFQCSVNGLFGEWLRSGKTFSLVEVGEKLVTTLIGSMRAAKATH</sequence>
<evidence type="ECO:0000256" key="3">
    <source>
        <dbReference type="ARBA" id="ARBA00023125"/>
    </source>
</evidence>
<feature type="DNA-binding region" description="H-T-H motif" evidence="5">
    <location>
        <begin position="32"/>
        <end position="51"/>
    </location>
</feature>
<keyword evidence="3 5" id="KW-0238">DNA-binding</keyword>
<accession>A0A2W4CKJ8</accession>
<evidence type="ECO:0000313" key="8">
    <source>
        <dbReference type="Proteomes" id="UP000248925"/>
    </source>
</evidence>
<dbReference type="Gene3D" id="1.10.357.10">
    <property type="entry name" value="Tetracycline Repressor, domain 2"/>
    <property type="match status" value="1"/>
</dbReference>
<name>A0A2W4CKJ8_9HYPH</name>
<dbReference type="AlphaFoldDB" id="A0A2W4CKJ8"/>
<dbReference type="RefSeq" id="WP_111161986.1">
    <property type="nucleotide sequence ID" value="NZ_PCDP01000039.1"/>
</dbReference>
<dbReference type="PANTHER" id="PTHR30055">
    <property type="entry name" value="HTH-TYPE TRANSCRIPTIONAL REGULATOR RUTR"/>
    <property type="match status" value="1"/>
</dbReference>
<dbReference type="Proteomes" id="UP000248925">
    <property type="component" value="Unassembled WGS sequence"/>
</dbReference>
<dbReference type="InterPro" id="IPR001647">
    <property type="entry name" value="HTH_TetR"/>
</dbReference>
<dbReference type="InterPro" id="IPR036271">
    <property type="entry name" value="Tet_transcr_reg_TetR-rel_C_sf"/>
</dbReference>
<evidence type="ECO:0000256" key="2">
    <source>
        <dbReference type="ARBA" id="ARBA00023015"/>
    </source>
</evidence>
<dbReference type="Pfam" id="PF08361">
    <property type="entry name" value="TetR_C_2"/>
    <property type="match status" value="1"/>
</dbReference>
<dbReference type="Pfam" id="PF00440">
    <property type="entry name" value="TetR_N"/>
    <property type="match status" value="1"/>
</dbReference>
<keyword evidence="2" id="KW-0805">Transcription regulation</keyword>
<evidence type="ECO:0000256" key="1">
    <source>
        <dbReference type="ARBA" id="ARBA00022491"/>
    </source>
</evidence>
<evidence type="ECO:0000313" key="7">
    <source>
        <dbReference type="EMBL" id="PZM11498.1"/>
    </source>
</evidence>
<evidence type="ECO:0000259" key="6">
    <source>
        <dbReference type="PROSITE" id="PS50977"/>
    </source>
</evidence>
<keyword evidence="1" id="KW-0678">Repressor</keyword>
<dbReference type="InterPro" id="IPR023772">
    <property type="entry name" value="DNA-bd_HTH_TetR-type_CS"/>
</dbReference>
<dbReference type="PROSITE" id="PS50977">
    <property type="entry name" value="HTH_TETR_2"/>
    <property type="match status" value="1"/>
</dbReference>
<gene>
    <name evidence="7" type="ORF">CPY51_19890</name>
</gene>
<dbReference type="PANTHER" id="PTHR30055:SF240">
    <property type="entry name" value="HTH-TYPE TRANSCRIPTIONAL REGULATOR ACRR"/>
    <property type="match status" value="1"/>
</dbReference>
<reference evidence="7 8" key="1">
    <citation type="journal article" date="2018" name="Sci. Rep.">
        <title>Rhizobium tumorigenes sp. nov., a novel plant tumorigenic bacterium isolated from cane gall tumors on thornless blackberry.</title>
        <authorList>
            <person name="Kuzmanovi N."/>
            <person name="Smalla K."/>
            <person name="Gronow S."/>
            <person name="PuBawska J."/>
        </authorList>
    </citation>
    <scope>NUCLEOTIDE SEQUENCE [LARGE SCALE GENOMIC DNA]</scope>
    <source>
        <strain evidence="7 8">CCBAU 85046</strain>
    </source>
</reference>
<dbReference type="InterPro" id="IPR013572">
    <property type="entry name" value="Tscrpt_reg_MAATS_C"/>
</dbReference>
<dbReference type="PROSITE" id="PS01081">
    <property type="entry name" value="HTH_TETR_1"/>
    <property type="match status" value="1"/>
</dbReference>
<dbReference type="SUPFAM" id="SSF46689">
    <property type="entry name" value="Homeodomain-like"/>
    <property type="match status" value="1"/>
</dbReference>
<evidence type="ECO:0000256" key="4">
    <source>
        <dbReference type="ARBA" id="ARBA00023163"/>
    </source>
</evidence>
<evidence type="ECO:0000256" key="5">
    <source>
        <dbReference type="PROSITE-ProRule" id="PRU00335"/>
    </source>
</evidence>